<gene>
    <name evidence="6" type="ORF">AW736_03350</name>
</gene>
<evidence type="ECO:0000313" key="7">
    <source>
        <dbReference type="Proteomes" id="UP000078486"/>
    </source>
</evidence>
<evidence type="ECO:0000256" key="1">
    <source>
        <dbReference type="ARBA" id="ARBA00001933"/>
    </source>
</evidence>
<protein>
    <submittedName>
        <fullName evidence="6">O-acetylhomoserine aminocarboxypropyltransferase</fullName>
    </submittedName>
</protein>
<dbReference type="InterPro" id="IPR015422">
    <property type="entry name" value="PyrdxlP-dep_Trfase_small"/>
</dbReference>
<sequence length="415" mass="45120">MQAGHTPKVGEPRILPIVQSTTFKYDDIDQVHRVMTLQEFGFKYTRTGNPTVAGFEEKINLLEGGAGAVATASGQAANLLAISNICRAGDHIVAASTLYGGTFTLLHSTLKKFGISASFFEPEAPAREIAKLFRPETRLLFGETIGNPGLNILDFDKLSALARRFDVPFVVDNTLATPVLCTPFKLGVNIITHSASKYIDGHATSIGGVVIDDGNFNWASGKFPEFTEPDSTYNGVRYTEKFPQAPFLAKARAQFLRDFGGCLNPFNAFLFNLGLETLHLRMPRHGENALALARFLQNHPRVAWVNYPGLDPAGRKRIARYFLQKNGSGILTFGVKGDRKAIGQFVKKLRVAALVVHIGDARTSVLHPASSTHAQLTEPQQRAAGITPDLIRVSVGIEDAGDLIADFDQALSSLD</sequence>
<dbReference type="GO" id="GO:0004124">
    <property type="term" value="F:cysteine synthase activity"/>
    <property type="evidence" value="ECO:0007669"/>
    <property type="project" value="TreeGrafter"/>
</dbReference>
<organism evidence="6 7">
    <name type="scientific">Termitidicoccus mucosus</name>
    <dbReference type="NCBI Taxonomy" id="1184151"/>
    <lineage>
        <taxon>Bacteria</taxon>
        <taxon>Pseudomonadati</taxon>
        <taxon>Verrucomicrobiota</taxon>
        <taxon>Opitutia</taxon>
        <taxon>Opitutales</taxon>
        <taxon>Opitutaceae</taxon>
        <taxon>Termitidicoccus</taxon>
    </lineage>
</organism>
<dbReference type="PANTHER" id="PTHR43797">
    <property type="entry name" value="HOMOCYSTEINE/CYSTEINE SYNTHASE"/>
    <property type="match status" value="1"/>
</dbReference>
<dbReference type="PIRSF" id="PIRSF001434">
    <property type="entry name" value="CGS"/>
    <property type="match status" value="1"/>
</dbReference>
<dbReference type="CDD" id="cd00614">
    <property type="entry name" value="CGS_like"/>
    <property type="match status" value="1"/>
</dbReference>
<dbReference type="Proteomes" id="UP000078486">
    <property type="component" value="Unassembled WGS sequence"/>
</dbReference>
<dbReference type="NCBIfam" id="TIGR01326">
    <property type="entry name" value="OAH_OAS_sulfhy"/>
    <property type="match status" value="1"/>
</dbReference>
<evidence type="ECO:0000256" key="3">
    <source>
        <dbReference type="ARBA" id="ARBA00022898"/>
    </source>
</evidence>
<dbReference type="STRING" id="1184151.AW736_03350"/>
<dbReference type="InterPro" id="IPR006235">
    <property type="entry name" value="OAc-hSer/O-AcSer_sulfhydrylase"/>
</dbReference>
<dbReference type="InterPro" id="IPR015424">
    <property type="entry name" value="PyrdxlP-dep_Trfase"/>
</dbReference>
<dbReference type="PANTHER" id="PTHR43797:SF3">
    <property type="entry name" value="O-ACETYLHOMOSERINE SULFHYDRYLASE"/>
    <property type="match status" value="1"/>
</dbReference>
<proteinExistence type="inferred from homology"/>
<dbReference type="GO" id="GO:0071269">
    <property type="term" value="P:L-homocysteine biosynthetic process"/>
    <property type="evidence" value="ECO:0007669"/>
    <property type="project" value="TreeGrafter"/>
</dbReference>
<dbReference type="InterPro" id="IPR000277">
    <property type="entry name" value="Cys/Met-Metab_PyrdxlP-dep_enz"/>
</dbReference>
<dbReference type="SUPFAM" id="SSF53383">
    <property type="entry name" value="PLP-dependent transferases"/>
    <property type="match status" value="1"/>
</dbReference>
<accession>A0A178INZ1</accession>
<comment type="similarity">
    <text evidence="2 5">Belongs to the trans-sulfuration enzymes family.</text>
</comment>
<dbReference type="AlphaFoldDB" id="A0A178INZ1"/>
<dbReference type="Gene3D" id="3.40.640.10">
    <property type="entry name" value="Type I PLP-dependent aspartate aminotransferase-like (Major domain)"/>
    <property type="match status" value="1"/>
</dbReference>
<comment type="caution">
    <text evidence="6">The sequence shown here is derived from an EMBL/GenBank/DDBJ whole genome shotgun (WGS) entry which is preliminary data.</text>
</comment>
<reference evidence="6 7" key="1">
    <citation type="submission" date="2016-01" db="EMBL/GenBank/DDBJ databases">
        <title>High potential of lignocellulose degradation of a new Verrucomicrobia species.</title>
        <authorList>
            <person name="Wang Y."/>
            <person name="Shi Y."/>
            <person name="Qiu Z."/>
            <person name="Liu S."/>
            <person name="Yang H."/>
        </authorList>
    </citation>
    <scope>NUCLEOTIDE SEQUENCE [LARGE SCALE GENOMIC DNA]</scope>
    <source>
        <strain evidence="6 7">TSB47</strain>
    </source>
</reference>
<dbReference type="GO" id="GO:0030170">
    <property type="term" value="F:pyridoxal phosphate binding"/>
    <property type="evidence" value="ECO:0007669"/>
    <property type="project" value="InterPro"/>
</dbReference>
<name>A0A178INZ1_9BACT</name>
<dbReference type="GO" id="GO:0006535">
    <property type="term" value="P:cysteine biosynthetic process from serine"/>
    <property type="evidence" value="ECO:0007669"/>
    <property type="project" value="TreeGrafter"/>
</dbReference>
<keyword evidence="3 4" id="KW-0663">Pyridoxal phosphate</keyword>
<dbReference type="Gene3D" id="3.90.1150.10">
    <property type="entry name" value="Aspartate Aminotransferase, domain 1"/>
    <property type="match status" value="1"/>
</dbReference>
<dbReference type="InterPro" id="IPR015421">
    <property type="entry name" value="PyrdxlP-dep_Trfase_major"/>
</dbReference>
<keyword evidence="7" id="KW-1185">Reference proteome</keyword>
<keyword evidence="6" id="KW-0808">Transferase</keyword>
<dbReference type="GO" id="GO:0003961">
    <property type="term" value="F:O-acetylhomoserine aminocarboxypropyltransferase activity"/>
    <property type="evidence" value="ECO:0007669"/>
    <property type="project" value="TreeGrafter"/>
</dbReference>
<evidence type="ECO:0000256" key="2">
    <source>
        <dbReference type="ARBA" id="ARBA00009077"/>
    </source>
</evidence>
<evidence type="ECO:0000256" key="5">
    <source>
        <dbReference type="RuleBase" id="RU362118"/>
    </source>
</evidence>
<dbReference type="EMBL" id="LRRQ01000028">
    <property type="protein sequence ID" value="OAM91421.1"/>
    <property type="molecule type" value="Genomic_DNA"/>
</dbReference>
<dbReference type="FunFam" id="3.40.640.10:FF:000046">
    <property type="entry name" value="Cystathionine gamma-lyase"/>
    <property type="match status" value="1"/>
</dbReference>
<comment type="cofactor">
    <cofactor evidence="1 5">
        <name>pyridoxal 5'-phosphate</name>
        <dbReference type="ChEBI" id="CHEBI:597326"/>
    </cofactor>
</comment>
<evidence type="ECO:0000256" key="4">
    <source>
        <dbReference type="PIRSR" id="PIRSR001434-2"/>
    </source>
</evidence>
<dbReference type="GO" id="GO:0005737">
    <property type="term" value="C:cytoplasm"/>
    <property type="evidence" value="ECO:0007669"/>
    <property type="project" value="TreeGrafter"/>
</dbReference>
<feature type="modified residue" description="N6-(pyridoxal phosphate)lysine" evidence="4">
    <location>
        <position position="197"/>
    </location>
</feature>
<evidence type="ECO:0000313" key="6">
    <source>
        <dbReference type="EMBL" id="OAM91421.1"/>
    </source>
</evidence>
<dbReference type="Pfam" id="PF01053">
    <property type="entry name" value="Cys_Met_Meta_PP"/>
    <property type="match status" value="1"/>
</dbReference>
<dbReference type="GO" id="GO:0019346">
    <property type="term" value="P:transsulfuration"/>
    <property type="evidence" value="ECO:0007669"/>
    <property type="project" value="InterPro"/>
</dbReference>